<comment type="caution">
    <text evidence="1">The sequence shown here is derived from an EMBL/GenBank/DDBJ whole genome shotgun (WGS) entry which is preliminary data.</text>
</comment>
<dbReference type="Proteomes" id="UP000619101">
    <property type="component" value="Unassembled WGS sequence"/>
</dbReference>
<name>A0ABR8XYV9_9BACL</name>
<evidence type="ECO:0000313" key="1">
    <source>
        <dbReference type="EMBL" id="MBD8037107.1"/>
    </source>
</evidence>
<gene>
    <name evidence="1" type="ORF">H9635_10150</name>
</gene>
<sequence length="83" mass="9701">MTTMNDFLKDVIQMLAEEEGKDYSDQFTFADLIEYAWENEPFDTKEQAIEAAKEMFPNGFAIGRLQDNGINYDVVDVEEFRFN</sequence>
<evidence type="ECO:0000313" key="2">
    <source>
        <dbReference type="Proteomes" id="UP000619101"/>
    </source>
</evidence>
<protein>
    <submittedName>
        <fullName evidence="1">Uncharacterized protein</fullName>
    </submittedName>
</protein>
<keyword evidence="2" id="KW-1185">Reference proteome</keyword>
<accession>A0ABR8XYV9</accession>
<dbReference type="EMBL" id="JACSPZ010000004">
    <property type="protein sequence ID" value="MBD8037107.1"/>
    <property type="molecule type" value="Genomic_DNA"/>
</dbReference>
<dbReference type="RefSeq" id="WP_225231244.1">
    <property type="nucleotide sequence ID" value="NZ_JACSPZ010000004.1"/>
</dbReference>
<organism evidence="1 2">
    <name type="scientific">Solibacillus faecavium</name>
    <dbReference type="NCBI Taxonomy" id="2762221"/>
    <lineage>
        <taxon>Bacteria</taxon>
        <taxon>Bacillati</taxon>
        <taxon>Bacillota</taxon>
        <taxon>Bacilli</taxon>
        <taxon>Bacillales</taxon>
        <taxon>Caryophanaceae</taxon>
        <taxon>Solibacillus</taxon>
    </lineage>
</organism>
<proteinExistence type="predicted"/>
<reference evidence="1 2" key="1">
    <citation type="submission" date="2020-08" db="EMBL/GenBank/DDBJ databases">
        <title>A Genomic Blueprint of the Chicken Gut Microbiome.</title>
        <authorList>
            <person name="Gilroy R."/>
            <person name="Ravi A."/>
            <person name="Getino M."/>
            <person name="Pursley I."/>
            <person name="Horton D.L."/>
            <person name="Alikhan N.-F."/>
            <person name="Baker D."/>
            <person name="Gharbi K."/>
            <person name="Hall N."/>
            <person name="Watson M."/>
            <person name="Adriaenssens E.M."/>
            <person name="Foster-Nyarko E."/>
            <person name="Jarju S."/>
            <person name="Secka A."/>
            <person name="Antonio M."/>
            <person name="Oren A."/>
            <person name="Chaudhuri R."/>
            <person name="La Ragione R.M."/>
            <person name="Hildebrand F."/>
            <person name="Pallen M.J."/>
        </authorList>
    </citation>
    <scope>NUCLEOTIDE SEQUENCE [LARGE SCALE GENOMIC DNA]</scope>
    <source>
        <strain evidence="1 2">A46</strain>
    </source>
</reference>